<evidence type="ECO:0000313" key="1">
    <source>
        <dbReference type="Proteomes" id="UP000887580"/>
    </source>
</evidence>
<sequence length="411" mass="47897">MPPISQRRAAKRQKNLLFLSILKDFYPRILTSFEKLPVWKEVLDECRRNGIFDDQSARYLGRTLWPALIRATTVTTTKKWKRRHKKQLNKKDELIIEIERMREPYFCFPLNEDEEKEGKPKENVAALAPVFEFNNTDNVFAYDPDDIQDNYNNSGNVFSNELAAYVPTADNHAMFIDNDVLYVEEPAGYNLMAYDPDNIQDNFNDSGNGSAEEYTVDNSFSYNPIDKKWKSRHKKQLNKKDELIIEIERMREPDFCFPLNDDEEKEGKPSENFAAANKPGPVFEFNNSDNVFAKELAADDPMVDNHAEFIDDDDLYVEEPDVNDLMAYDPDDVQDNFNDSGNDFAEEYVVDNYISNKPIDVQNEFDDSDDQFFDALSDLQNDFYRAGIRFLDLYAEYCQSKLNMMRSDDKS</sequence>
<dbReference type="Proteomes" id="UP000887580">
    <property type="component" value="Unplaced"/>
</dbReference>
<proteinExistence type="predicted"/>
<dbReference type="WBParaSite" id="PS1159_v2.g22154.t1">
    <property type="protein sequence ID" value="PS1159_v2.g22154.t1"/>
    <property type="gene ID" value="PS1159_v2.g22154"/>
</dbReference>
<reference evidence="2" key="1">
    <citation type="submission" date="2022-11" db="UniProtKB">
        <authorList>
            <consortium name="WormBaseParasite"/>
        </authorList>
    </citation>
    <scope>IDENTIFICATION</scope>
</reference>
<evidence type="ECO:0000313" key="2">
    <source>
        <dbReference type="WBParaSite" id="PS1159_v2.g22154.t1"/>
    </source>
</evidence>
<organism evidence="1 2">
    <name type="scientific">Panagrolaimus sp. PS1159</name>
    <dbReference type="NCBI Taxonomy" id="55785"/>
    <lineage>
        <taxon>Eukaryota</taxon>
        <taxon>Metazoa</taxon>
        <taxon>Ecdysozoa</taxon>
        <taxon>Nematoda</taxon>
        <taxon>Chromadorea</taxon>
        <taxon>Rhabditida</taxon>
        <taxon>Tylenchina</taxon>
        <taxon>Panagrolaimomorpha</taxon>
        <taxon>Panagrolaimoidea</taxon>
        <taxon>Panagrolaimidae</taxon>
        <taxon>Panagrolaimus</taxon>
    </lineage>
</organism>
<accession>A0AC35FYK6</accession>
<name>A0AC35FYK6_9BILA</name>
<protein>
    <submittedName>
        <fullName evidence="2">Uncharacterized protein</fullName>
    </submittedName>
</protein>